<name>A0A8J7AIA1_9CYAN</name>
<dbReference type="RefSeq" id="WP_193904581.1">
    <property type="nucleotide sequence ID" value="NZ_JADEXG010000002.1"/>
</dbReference>
<reference evidence="3" key="1">
    <citation type="submission" date="2020-10" db="EMBL/GenBank/DDBJ databases">
        <authorList>
            <person name="Castelo-Branco R."/>
            <person name="Eusebio N."/>
            <person name="Adriana R."/>
            <person name="Vieira A."/>
            <person name="Brugerolle De Fraissinette N."/>
            <person name="Rezende De Castro R."/>
            <person name="Schneider M.P."/>
            <person name="Vasconcelos V."/>
            <person name="Leao P.N."/>
        </authorList>
    </citation>
    <scope>NUCLEOTIDE SEQUENCE</scope>
    <source>
        <strain evidence="3">LEGE 07310</strain>
    </source>
</reference>
<feature type="transmembrane region" description="Helical" evidence="2">
    <location>
        <begin position="47"/>
        <end position="67"/>
    </location>
</feature>
<keyword evidence="2" id="KW-0472">Membrane</keyword>
<evidence type="ECO:0000256" key="1">
    <source>
        <dbReference type="SAM" id="Coils"/>
    </source>
</evidence>
<keyword evidence="2" id="KW-0812">Transmembrane</keyword>
<protein>
    <submittedName>
        <fullName evidence="3">DUF3084 domain-containing protein</fullName>
    </submittedName>
</protein>
<proteinExistence type="predicted"/>
<dbReference type="EMBL" id="JADEXG010000002">
    <property type="protein sequence ID" value="MBE9075915.1"/>
    <property type="molecule type" value="Genomic_DNA"/>
</dbReference>
<dbReference type="InterPro" id="IPR021435">
    <property type="entry name" value="DUF3084"/>
</dbReference>
<keyword evidence="4" id="KW-1185">Reference proteome</keyword>
<dbReference type="Proteomes" id="UP000636505">
    <property type="component" value="Unassembled WGS sequence"/>
</dbReference>
<dbReference type="Gene3D" id="1.10.287.1490">
    <property type="match status" value="1"/>
</dbReference>
<evidence type="ECO:0000313" key="3">
    <source>
        <dbReference type="EMBL" id="MBE9075915.1"/>
    </source>
</evidence>
<keyword evidence="2" id="KW-1133">Transmembrane helix</keyword>
<feature type="coiled-coil region" evidence="1">
    <location>
        <begin position="78"/>
        <end position="259"/>
    </location>
</feature>
<accession>A0A8J7AIA1</accession>
<dbReference type="AlphaFoldDB" id="A0A8J7AIA1"/>
<dbReference type="SUPFAM" id="SSF57997">
    <property type="entry name" value="Tropomyosin"/>
    <property type="match status" value="1"/>
</dbReference>
<gene>
    <name evidence="3" type="ORF">IQ241_01150</name>
</gene>
<organism evidence="3 4">
    <name type="scientific">Vasconcelosia minhoensis LEGE 07310</name>
    <dbReference type="NCBI Taxonomy" id="915328"/>
    <lineage>
        <taxon>Bacteria</taxon>
        <taxon>Bacillati</taxon>
        <taxon>Cyanobacteriota</taxon>
        <taxon>Cyanophyceae</taxon>
        <taxon>Nodosilineales</taxon>
        <taxon>Cymatolegaceae</taxon>
        <taxon>Vasconcelosia</taxon>
        <taxon>Vasconcelosia minhoensis</taxon>
    </lineage>
</organism>
<feature type="transmembrane region" description="Helical" evidence="2">
    <location>
        <begin position="6"/>
        <end position="26"/>
    </location>
</feature>
<sequence length="486" mass="53959">MPTGYILIVAVLLLGGVIATVGDRIGMRVGKARLTLFNLRPRQTATLVSVFTGSVVSASTLALLLGVSSELRKGLFELDDIQEDLAQARDDLTEAQATKAEIETELESATERQQEAQARLRETNESLRVAVGREEETTARLQNTQQQLAGVSQQAENLRSEIGGLRSERQALIERQNQIRAQIAERDRQIERRNQELTERSQELAQLNQELLERDLEIAEREDRLSRLQTQQTFLTQEITRLEDEFESLRQGNVALSRNQTLWLRLASPTSEEEARQAVDQALGEANRVAIQTILPGTSEVTKRALRVDPEAVERVVERIQDGQNYVIRVASTGNYVVGEPCVQLIEDPPCIQVSIEAAVNQVLFRPGERLAGVQLDSSPTNEQLIERFRLLIATAQFQARRAGVIIADPLVAGGLTEPVIQFLERVQNSGEALEIQAIAAQPVFTTGPINLELIAVQDGQVLFGTDTRTNPSLDELIQPRQSQDD</sequence>
<evidence type="ECO:0000313" key="4">
    <source>
        <dbReference type="Proteomes" id="UP000636505"/>
    </source>
</evidence>
<keyword evidence="1" id="KW-0175">Coiled coil</keyword>
<evidence type="ECO:0000256" key="2">
    <source>
        <dbReference type="SAM" id="Phobius"/>
    </source>
</evidence>
<comment type="caution">
    <text evidence="3">The sequence shown here is derived from an EMBL/GenBank/DDBJ whole genome shotgun (WGS) entry which is preliminary data.</text>
</comment>
<dbReference type="Pfam" id="PF11283">
    <property type="entry name" value="DUF3084"/>
    <property type="match status" value="1"/>
</dbReference>